<evidence type="ECO:0000256" key="2">
    <source>
        <dbReference type="SAM" id="MobiDB-lite"/>
    </source>
</evidence>
<accession>A0A6A2ZSK9</accession>
<feature type="compositionally biased region" description="Polar residues" evidence="2">
    <location>
        <begin position="13"/>
        <end position="23"/>
    </location>
</feature>
<evidence type="ECO:0000256" key="1">
    <source>
        <dbReference type="SAM" id="Coils"/>
    </source>
</evidence>
<dbReference type="PANTHER" id="PTHR31071">
    <property type="entry name" value="GB|AAF24581.1"/>
    <property type="match status" value="1"/>
</dbReference>
<dbReference type="PANTHER" id="PTHR31071:SF9">
    <property type="entry name" value="INTRACELLULAR PROTEIN TRANSPORT PROTEIN USO1-RELATED"/>
    <property type="match status" value="1"/>
</dbReference>
<dbReference type="AlphaFoldDB" id="A0A6A2ZSK9"/>
<name>A0A6A2ZSK9_HIBSY</name>
<feature type="region of interest" description="Disordered" evidence="2">
    <location>
        <begin position="1"/>
        <end position="23"/>
    </location>
</feature>
<feature type="compositionally biased region" description="Basic and acidic residues" evidence="2">
    <location>
        <begin position="1"/>
        <end position="11"/>
    </location>
</feature>
<organism evidence="3 4">
    <name type="scientific">Hibiscus syriacus</name>
    <name type="common">Rose of Sharon</name>
    <dbReference type="NCBI Taxonomy" id="106335"/>
    <lineage>
        <taxon>Eukaryota</taxon>
        <taxon>Viridiplantae</taxon>
        <taxon>Streptophyta</taxon>
        <taxon>Embryophyta</taxon>
        <taxon>Tracheophyta</taxon>
        <taxon>Spermatophyta</taxon>
        <taxon>Magnoliopsida</taxon>
        <taxon>eudicotyledons</taxon>
        <taxon>Gunneridae</taxon>
        <taxon>Pentapetalae</taxon>
        <taxon>rosids</taxon>
        <taxon>malvids</taxon>
        <taxon>Malvales</taxon>
        <taxon>Malvaceae</taxon>
        <taxon>Malvoideae</taxon>
        <taxon>Hibiscus</taxon>
    </lineage>
</organism>
<dbReference type="Proteomes" id="UP000436088">
    <property type="component" value="Unassembled WGS sequence"/>
</dbReference>
<evidence type="ECO:0000313" key="3">
    <source>
        <dbReference type="EMBL" id="KAE8693855.1"/>
    </source>
</evidence>
<protein>
    <submittedName>
        <fullName evidence="3">Detected protein of confused Function</fullName>
    </submittedName>
</protein>
<keyword evidence="4" id="KW-1185">Reference proteome</keyword>
<feature type="coiled-coil region" evidence="1">
    <location>
        <begin position="61"/>
        <end position="109"/>
    </location>
</feature>
<dbReference type="InterPro" id="IPR043424">
    <property type="entry name" value="BLT-like"/>
</dbReference>
<keyword evidence="1" id="KW-0175">Coiled coil</keyword>
<dbReference type="EMBL" id="VEPZ02001113">
    <property type="protein sequence ID" value="KAE8693855.1"/>
    <property type="molecule type" value="Genomic_DNA"/>
</dbReference>
<comment type="caution">
    <text evidence="3">The sequence shown here is derived from an EMBL/GenBank/DDBJ whole genome shotgun (WGS) entry which is preliminary data.</text>
</comment>
<evidence type="ECO:0000313" key="4">
    <source>
        <dbReference type="Proteomes" id="UP000436088"/>
    </source>
</evidence>
<gene>
    <name evidence="3" type="ORF">F3Y22_tig00110793pilonHSYRG00122</name>
</gene>
<proteinExistence type="predicted"/>
<sequence length="359" mass="41261">MQHRRSVERNGRALQSVSPASYGSSPEHLILLWILREGPRDQVIALRHQRSCSRCSNKSLVSALKMELDHSRGQIKELLREKQAERQEIDNLMKQVTEHKLVRKNKEQDRIKAAVQPVRDELEKERRLRKRSESMHRKLARELSENLCDEFARGIREYEQEVRFLKHRHEIDHVDGENPERLILHISEAWLDERMQMKLTEGKTDTKEKNSVVDMLSLMKNIPVITTHSVTNPKKLPTESKARGAVNFMGTMPSRAVNLAVFEPSSMNKCLPNHSLSSDGDKVHPECSLREESYVKSVLKDRPSPARQRVSNVTSPDFKKTDACLNLLPGCKEYTLKAKLLEARLEARQSRAKAARGST</sequence>
<reference evidence="3" key="1">
    <citation type="submission" date="2019-09" db="EMBL/GenBank/DDBJ databases">
        <title>Draft genome information of white flower Hibiscus syriacus.</title>
        <authorList>
            <person name="Kim Y.-M."/>
        </authorList>
    </citation>
    <scope>NUCLEOTIDE SEQUENCE [LARGE SCALE GENOMIC DNA]</scope>
    <source>
        <strain evidence="3">YM2019G1</strain>
    </source>
</reference>